<dbReference type="GO" id="GO:0070840">
    <property type="term" value="F:dynein complex binding"/>
    <property type="evidence" value="ECO:0007669"/>
    <property type="project" value="TreeGrafter"/>
</dbReference>
<evidence type="ECO:0000256" key="7">
    <source>
        <dbReference type="SAM" id="MobiDB-lite"/>
    </source>
</evidence>
<organism evidence="8 9">
    <name type="scientific">Puccinia sorghi</name>
    <dbReference type="NCBI Taxonomy" id="27349"/>
    <lineage>
        <taxon>Eukaryota</taxon>
        <taxon>Fungi</taxon>
        <taxon>Dikarya</taxon>
        <taxon>Basidiomycota</taxon>
        <taxon>Pucciniomycotina</taxon>
        <taxon>Pucciniomycetes</taxon>
        <taxon>Pucciniales</taxon>
        <taxon>Pucciniaceae</taxon>
        <taxon>Puccinia</taxon>
    </lineage>
</organism>
<evidence type="ECO:0000313" key="8">
    <source>
        <dbReference type="EMBL" id="KNZ51200.1"/>
    </source>
</evidence>
<dbReference type="EMBL" id="LAVV01009113">
    <property type="protein sequence ID" value="KNZ51200.1"/>
    <property type="molecule type" value="Genomic_DNA"/>
</dbReference>
<comment type="similarity">
    <text evidence="2">Belongs to the dynactin subunits 5/6 family. Dynactin subunit 6 subfamily.</text>
</comment>
<comment type="caution">
    <text evidence="8">The sequence shown here is derived from an EMBL/GenBank/DDBJ whole genome shotgun (WGS) entry which is preliminary data.</text>
</comment>
<accession>A0A0L6UTJ6</accession>
<gene>
    <name evidence="8" type="ORF">VP01_404g1</name>
</gene>
<dbReference type="InterPro" id="IPR027777">
    <property type="entry name" value="DCTN6"/>
</dbReference>
<protein>
    <recommendedName>
        <fullName evidence="3">Dynactin subunit 6</fullName>
    </recommendedName>
</protein>
<reference evidence="8 9" key="1">
    <citation type="submission" date="2015-08" db="EMBL/GenBank/DDBJ databases">
        <title>Next Generation Sequencing and Analysis of the Genome of Puccinia sorghi L Schw, the Causal Agent of Maize Common Rust.</title>
        <authorList>
            <person name="Rochi L."/>
            <person name="Burguener G."/>
            <person name="Darino M."/>
            <person name="Turjanski A."/>
            <person name="Kreff E."/>
            <person name="Dieguez M.J."/>
            <person name="Sacco F."/>
        </authorList>
    </citation>
    <scope>NUCLEOTIDE SEQUENCE [LARGE SCALE GENOMIC DNA]</scope>
    <source>
        <strain evidence="8 9">RO10H11247</strain>
    </source>
</reference>
<comment type="subcellular location">
    <subcellularLocation>
        <location evidence="1">Cytoplasm</location>
        <location evidence="1">Cytoskeleton</location>
    </subcellularLocation>
</comment>
<name>A0A0L6UTJ6_9BASI</name>
<evidence type="ECO:0000313" key="9">
    <source>
        <dbReference type="Proteomes" id="UP000037035"/>
    </source>
</evidence>
<feature type="region of interest" description="Disordered" evidence="7">
    <location>
        <begin position="138"/>
        <end position="157"/>
    </location>
</feature>
<keyword evidence="9" id="KW-1185">Reference proteome</keyword>
<evidence type="ECO:0000256" key="2">
    <source>
        <dbReference type="ARBA" id="ARBA00007719"/>
    </source>
</evidence>
<keyword evidence="4" id="KW-0963">Cytoplasm</keyword>
<dbReference type="GO" id="GO:0007052">
    <property type="term" value="P:mitotic spindle organization"/>
    <property type="evidence" value="ECO:0007669"/>
    <property type="project" value="TreeGrafter"/>
</dbReference>
<evidence type="ECO:0000256" key="3">
    <source>
        <dbReference type="ARBA" id="ARBA00016573"/>
    </source>
</evidence>
<dbReference type="OrthoDB" id="2355at2759"/>
<dbReference type="SUPFAM" id="SSF51161">
    <property type="entry name" value="Trimeric LpxA-like enzymes"/>
    <property type="match status" value="1"/>
</dbReference>
<evidence type="ECO:0000256" key="5">
    <source>
        <dbReference type="ARBA" id="ARBA00023212"/>
    </source>
</evidence>
<evidence type="ECO:0000256" key="6">
    <source>
        <dbReference type="ARBA" id="ARBA00034687"/>
    </source>
</evidence>
<evidence type="ECO:0000256" key="4">
    <source>
        <dbReference type="ARBA" id="ARBA00022490"/>
    </source>
</evidence>
<comment type="function">
    <text evidence="6">Part of the dynactin complex that activates the molecular motor dynein for ultra-processive transport along microtubules.</text>
</comment>
<dbReference type="Gene3D" id="2.160.10.10">
    <property type="entry name" value="Hexapeptide repeat proteins"/>
    <property type="match status" value="1"/>
</dbReference>
<keyword evidence="5" id="KW-0206">Cytoskeleton</keyword>
<proteinExistence type="inferred from homology"/>
<dbReference type="GO" id="GO:0005869">
    <property type="term" value="C:dynactin complex"/>
    <property type="evidence" value="ECO:0007669"/>
    <property type="project" value="InterPro"/>
</dbReference>
<dbReference type="PANTHER" id="PTHR13072">
    <property type="entry name" value="DYNACTIN 6"/>
    <property type="match status" value="1"/>
</dbReference>
<dbReference type="STRING" id="27349.A0A0L6UTJ6"/>
<evidence type="ECO:0000256" key="1">
    <source>
        <dbReference type="ARBA" id="ARBA00004245"/>
    </source>
</evidence>
<dbReference type="Proteomes" id="UP000037035">
    <property type="component" value="Unassembled WGS sequence"/>
</dbReference>
<sequence length="215" mass="22778">MPKIENIFNFDATSVIAQDVDLVGEVTIGANCIIHPSCTIVALGPIIFGSGCIVEEQSVICNRYVVSELNERKTRMEIGEGNLFSVGCRVEASRIGSWNVFEGKSRVSVDVVIGNHCVIGAGCTVVYEPVLGSFLDGPAPLPPPGGDSDESGGGKSIVVMGGERRVADYSVVFGEGSNLSSWSGEGSGQAKALHAKHLLYLAETLPKFHRTRSTH</sequence>
<dbReference type="VEuPathDB" id="FungiDB:VP01_404g1"/>
<dbReference type="InterPro" id="IPR011004">
    <property type="entry name" value="Trimer_LpxA-like_sf"/>
</dbReference>
<dbReference type="PANTHER" id="PTHR13072:SF0">
    <property type="entry name" value="DYNACTIN SUBUNIT 6"/>
    <property type="match status" value="1"/>
</dbReference>
<dbReference type="AlphaFoldDB" id="A0A0L6UTJ6"/>